<dbReference type="Gene3D" id="3.40.50.620">
    <property type="entry name" value="HUPs"/>
    <property type="match status" value="1"/>
</dbReference>
<dbReference type="RefSeq" id="WP_070744204.1">
    <property type="nucleotide sequence ID" value="NZ_MDZA01000222.1"/>
</dbReference>
<gene>
    <name evidence="11" type="primary">nadD</name>
    <name evidence="13" type="ORF">BEN49_00920</name>
</gene>
<keyword evidence="4 11" id="KW-0662">Pyridine nucleotide biosynthesis</keyword>
<dbReference type="InterPro" id="IPR005248">
    <property type="entry name" value="NadD/NMNAT"/>
</dbReference>
<evidence type="ECO:0000256" key="11">
    <source>
        <dbReference type="HAMAP-Rule" id="MF_00244"/>
    </source>
</evidence>
<comment type="function">
    <text evidence="1 11">Catalyzes the reversible adenylation of nicotinate mononucleotide (NaMN) to nicotinic acid adenine dinucleotide (NaAD).</text>
</comment>
<evidence type="ECO:0000313" key="13">
    <source>
        <dbReference type="EMBL" id="OGX89892.1"/>
    </source>
</evidence>
<keyword evidence="9 11" id="KW-0520">NAD</keyword>
<evidence type="ECO:0000256" key="2">
    <source>
        <dbReference type="ARBA" id="ARBA00005019"/>
    </source>
</evidence>
<dbReference type="NCBIfam" id="TIGR00482">
    <property type="entry name" value="nicotinate (nicotinamide) nucleotide adenylyltransferase"/>
    <property type="match status" value="1"/>
</dbReference>
<comment type="pathway">
    <text evidence="2 11">Cofactor biosynthesis; NAD(+) biosynthesis; deamido-NAD(+) from nicotinate D-ribonucleotide: step 1/1.</text>
</comment>
<dbReference type="Pfam" id="PF01467">
    <property type="entry name" value="CTP_transf_like"/>
    <property type="match status" value="1"/>
</dbReference>
<keyword evidence="7 11" id="KW-0547">Nucleotide-binding</keyword>
<proteinExistence type="inferred from homology"/>
<comment type="catalytic activity">
    <reaction evidence="10 11">
        <text>nicotinate beta-D-ribonucleotide + ATP + H(+) = deamido-NAD(+) + diphosphate</text>
        <dbReference type="Rhea" id="RHEA:22860"/>
        <dbReference type="ChEBI" id="CHEBI:15378"/>
        <dbReference type="ChEBI" id="CHEBI:30616"/>
        <dbReference type="ChEBI" id="CHEBI:33019"/>
        <dbReference type="ChEBI" id="CHEBI:57502"/>
        <dbReference type="ChEBI" id="CHEBI:58437"/>
        <dbReference type="EC" id="2.7.7.18"/>
    </reaction>
</comment>
<keyword evidence="6 11" id="KW-0548">Nucleotidyltransferase</keyword>
<accession>A0A1G1TG79</accession>
<dbReference type="OrthoDB" id="5295945at2"/>
<dbReference type="SUPFAM" id="SSF52374">
    <property type="entry name" value="Nucleotidylyl transferase"/>
    <property type="match status" value="1"/>
</dbReference>
<keyword evidence="8 11" id="KW-0067">ATP-binding</keyword>
<evidence type="ECO:0000256" key="8">
    <source>
        <dbReference type="ARBA" id="ARBA00022840"/>
    </source>
</evidence>
<dbReference type="PANTHER" id="PTHR39321:SF3">
    <property type="entry name" value="PHOSPHOPANTETHEINE ADENYLYLTRANSFERASE"/>
    <property type="match status" value="1"/>
</dbReference>
<dbReference type="GO" id="GO:0004515">
    <property type="term" value="F:nicotinate-nucleotide adenylyltransferase activity"/>
    <property type="evidence" value="ECO:0007669"/>
    <property type="project" value="UniProtKB-UniRule"/>
</dbReference>
<dbReference type="UniPathway" id="UPA00253">
    <property type="reaction ID" value="UER00332"/>
</dbReference>
<dbReference type="AlphaFoldDB" id="A0A1G1TG79"/>
<evidence type="ECO:0000313" key="14">
    <source>
        <dbReference type="Proteomes" id="UP000177506"/>
    </source>
</evidence>
<name>A0A1G1TG79_9BACT</name>
<dbReference type="EMBL" id="MDZA01000222">
    <property type="protein sequence ID" value="OGX89892.1"/>
    <property type="molecule type" value="Genomic_DNA"/>
</dbReference>
<organism evidence="13 14">
    <name type="scientific">Hymenobacter coccineus</name>
    <dbReference type="NCBI Taxonomy" id="1908235"/>
    <lineage>
        <taxon>Bacteria</taxon>
        <taxon>Pseudomonadati</taxon>
        <taxon>Bacteroidota</taxon>
        <taxon>Cytophagia</taxon>
        <taxon>Cytophagales</taxon>
        <taxon>Hymenobacteraceae</taxon>
        <taxon>Hymenobacter</taxon>
    </lineage>
</organism>
<evidence type="ECO:0000256" key="7">
    <source>
        <dbReference type="ARBA" id="ARBA00022741"/>
    </source>
</evidence>
<dbReference type="GO" id="GO:0009435">
    <property type="term" value="P:NAD+ biosynthetic process"/>
    <property type="evidence" value="ECO:0007669"/>
    <property type="project" value="UniProtKB-UniRule"/>
</dbReference>
<evidence type="ECO:0000256" key="9">
    <source>
        <dbReference type="ARBA" id="ARBA00023027"/>
    </source>
</evidence>
<dbReference type="CDD" id="cd02165">
    <property type="entry name" value="NMNAT"/>
    <property type="match status" value="1"/>
</dbReference>
<dbReference type="HAMAP" id="MF_00244">
    <property type="entry name" value="NaMN_adenylyltr"/>
    <property type="match status" value="1"/>
</dbReference>
<dbReference type="PANTHER" id="PTHR39321">
    <property type="entry name" value="NICOTINATE-NUCLEOTIDE ADENYLYLTRANSFERASE-RELATED"/>
    <property type="match status" value="1"/>
</dbReference>
<feature type="domain" description="Cytidyltransferase-like" evidence="12">
    <location>
        <begin position="8"/>
        <end position="165"/>
    </location>
</feature>
<evidence type="ECO:0000256" key="3">
    <source>
        <dbReference type="ARBA" id="ARBA00009014"/>
    </source>
</evidence>
<evidence type="ECO:0000259" key="12">
    <source>
        <dbReference type="Pfam" id="PF01467"/>
    </source>
</evidence>
<evidence type="ECO:0000256" key="10">
    <source>
        <dbReference type="ARBA" id="ARBA00048721"/>
    </source>
</evidence>
<keyword evidence="14" id="KW-1185">Reference proteome</keyword>
<dbReference type="EC" id="2.7.7.18" evidence="11"/>
<evidence type="ECO:0000256" key="5">
    <source>
        <dbReference type="ARBA" id="ARBA00022679"/>
    </source>
</evidence>
<dbReference type="GO" id="GO:0005524">
    <property type="term" value="F:ATP binding"/>
    <property type="evidence" value="ECO:0007669"/>
    <property type="project" value="UniProtKB-KW"/>
</dbReference>
<evidence type="ECO:0000256" key="6">
    <source>
        <dbReference type="ARBA" id="ARBA00022695"/>
    </source>
</evidence>
<comment type="caution">
    <text evidence="13">The sequence shown here is derived from an EMBL/GenBank/DDBJ whole genome shotgun (WGS) entry which is preliminary data.</text>
</comment>
<evidence type="ECO:0000256" key="1">
    <source>
        <dbReference type="ARBA" id="ARBA00002324"/>
    </source>
</evidence>
<evidence type="ECO:0000256" key="4">
    <source>
        <dbReference type="ARBA" id="ARBA00022642"/>
    </source>
</evidence>
<keyword evidence="5 11" id="KW-0808">Transferase</keyword>
<dbReference type="InterPro" id="IPR004821">
    <property type="entry name" value="Cyt_trans-like"/>
</dbReference>
<sequence>MSRRVGLLFGSFNPVHTGHLILAEHFATRTNLAAVWLVVTPHNPFKAASGLLPEADRLHWVELAIAGNPRLRAEAIEFELPRPNYTIATLDALRLRHPGTEFVLLMGADNLLGVPQWHNASRMLAETDIYVYPRPGAPMPDMAAFPRVQVLEAPLLNISGTYIRECLRAGHSIRYLVPPVVEQALAAIDFPGEAVN</sequence>
<protein>
    <recommendedName>
        <fullName evidence="11">Probable nicotinate-nucleotide adenylyltransferase</fullName>
        <ecNumber evidence="11">2.7.7.18</ecNumber>
    </recommendedName>
    <alternativeName>
        <fullName evidence="11">Deamido-NAD(+) diphosphorylase</fullName>
    </alternativeName>
    <alternativeName>
        <fullName evidence="11">Deamido-NAD(+) pyrophosphorylase</fullName>
    </alternativeName>
    <alternativeName>
        <fullName evidence="11">Nicotinate mononucleotide adenylyltransferase</fullName>
        <shortName evidence="11">NaMN adenylyltransferase</shortName>
    </alternativeName>
</protein>
<comment type="similarity">
    <text evidence="3 11">Belongs to the NadD family.</text>
</comment>
<dbReference type="InterPro" id="IPR014729">
    <property type="entry name" value="Rossmann-like_a/b/a_fold"/>
</dbReference>
<dbReference type="Proteomes" id="UP000177506">
    <property type="component" value="Unassembled WGS sequence"/>
</dbReference>
<reference evidence="13 14" key="1">
    <citation type="submission" date="2016-08" db="EMBL/GenBank/DDBJ databases">
        <title>Hymenobacter coccineus sp. nov., Hymenobacter lapidarius sp. nov. and Hymenobacter glacialis sp. nov., isolated from Antarctic soil.</title>
        <authorList>
            <person name="Sedlacek I."/>
            <person name="Kralova S."/>
            <person name="Kyrova K."/>
            <person name="Maslanova I."/>
            <person name="Stankova E."/>
            <person name="Vrbovska V."/>
            <person name="Nemec M."/>
            <person name="Bartak M."/>
            <person name="Svec P."/>
            <person name="Busse H.-J."/>
            <person name="Pantucek R."/>
        </authorList>
    </citation>
    <scope>NUCLEOTIDE SEQUENCE [LARGE SCALE GENOMIC DNA]</scope>
    <source>
        <strain evidence="13 14">CCM 8649</strain>
    </source>
</reference>